<evidence type="ECO:0000313" key="3">
    <source>
        <dbReference type="Proteomes" id="UP000263833"/>
    </source>
</evidence>
<organism evidence="2 3">
    <name type="scientific">Sphingorhabdus pulchriflava</name>
    <dbReference type="NCBI Taxonomy" id="2292257"/>
    <lineage>
        <taxon>Bacteria</taxon>
        <taxon>Pseudomonadati</taxon>
        <taxon>Pseudomonadota</taxon>
        <taxon>Alphaproteobacteria</taxon>
        <taxon>Sphingomonadales</taxon>
        <taxon>Sphingomonadaceae</taxon>
        <taxon>Sphingorhabdus</taxon>
    </lineage>
</organism>
<feature type="region of interest" description="Disordered" evidence="1">
    <location>
        <begin position="47"/>
        <end position="78"/>
    </location>
</feature>
<reference evidence="3" key="1">
    <citation type="submission" date="2018-08" db="EMBL/GenBank/DDBJ databases">
        <authorList>
            <person name="Kim S.-J."/>
            <person name="Jung G.-Y."/>
        </authorList>
    </citation>
    <scope>NUCLEOTIDE SEQUENCE [LARGE SCALE GENOMIC DNA]</scope>
    <source>
        <strain evidence="3">GY_G</strain>
    </source>
</reference>
<name>A0A371B2G3_9SPHN</name>
<protein>
    <submittedName>
        <fullName evidence="2">Uncharacterized protein</fullName>
    </submittedName>
</protein>
<comment type="caution">
    <text evidence="2">The sequence shown here is derived from an EMBL/GenBank/DDBJ whole genome shotgun (WGS) entry which is preliminary data.</text>
</comment>
<dbReference type="Proteomes" id="UP000263833">
    <property type="component" value="Unassembled WGS sequence"/>
</dbReference>
<sequence>MIQFLRVGRTPRSFAASMAGFRQGLALLHPQGRNAVEDGADRGFLSREEWAQPRGRNFGLPRCSKGQEAQPSAGNQSH</sequence>
<gene>
    <name evidence="2" type="ORF">DXH95_15905</name>
</gene>
<feature type="compositionally biased region" description="Polar residues" evidence="1">
    <location>
        <begin position="67"/>
        <end position="78"/>
    </location>
</feature>
<evidence type="ECO:0000313" key="2">
    <source>
        <dbReference type="EMBL" id="RDV01758.1"/>
    </source>
</evidence>
<proteinExistence type="predicted"/>
<keyword evidence="3" id="KW-1185">Reference proteome</keyword>
<dbReference type="AlphaFoldDB" id="A0A371B2G3"/>
<dbReference type="EMBL" id="QRGP01000003">
    <property type="protein sequence ID" value="RDV01758.1"/>
    <property type="molecule type" value="Genomic_DNA"/>
</dbReference>
<accession>A0A371B2G3</accession>
<evidence type="ECO:0000256" key="1">
    <source>
        <dbReference type="SAM" id="MobiDB-lite"/>
    </source>
</evidence>